<protein>
    <submittedName>
        <fullName evidence="1">Uncharacterized protein</fullName>
    </submittedName>
</protein>
<sequence length="220" mass="24036">MSTAIILSAKTHTKWKHAIKAIALSSGGWGILNRKSKIPYSNPTDATEKKENCNWKKGKEKVAGAIYATLDKAHQNLMAISYRDAEHPTETLSEFGNRVVDGSKKLQELIPDESKLINATMTQATVTCANTPAHPVTVAQEVLTQATISPGFTVKMFIDELAINVILIGLGRTEDMQRLKHTLIQTGFKSLTDILTTLQKEDTLNKSDKMNTANTSALAA</sequence>
<name>A0A0C3PZT1_9AGAM</name>
<proteinExistence type="predicted"/>
<dbReference type="Proteomes" id="UP000054248">
    <property type="component" value="Unassembled WGS sequence"/>
</dbReference>
<reference evidence="1 2" key="1">
    <citation type="submission" date="2014-04" db="EMBL/GenBank/DDBJ databases">
        <authorList>
            <consortium name="DOE Joint Genome Institute"/>
            <person name="Kuo A."/>
            <person name="Girlanda M."/>
            <person name="Perotto S."/>
            <person name="Kohler A."/>
            <person name="Nagy L.G."/>
            <person name="Floudas D."/>
            <person name="Copeland A."/>
            <person name="Barry K.W."/>
            <person name="Cichocki N."/>
            <person name="Veneault-Fourrey C."/>
            <person name="LaButti K."/>
            <person name="Lindquist E.A."/>
            <person name="Lipzen A."/>
            <person name="Lundell T."/>
            <person name="Morin E."/>
            <person name="Murat C."/>
            <person name="Sun H."/>
            <person name="Tunlid A."/>
            <person name="Henrissat B."/>
            <person name="Grigoriev I.V."/>
            <person name="Hibbett D.S."/>
            <person name="Martin F."/>
            <person name="Nordberg H.P."/>
            <person name="Cantor M.N."/>
            <person name="Hua S.X."/>
        </authorList>
    </citation>
    <scope>NUCLEOTIDE SEQUENCE [LARGE SCALE GENOMIC DNA]</scope>
    <source>
        <strain evidence="1 2">MUT 4182</strain>
    </source>
</reference>
<gene>
    <name evidence="1" type="ORF">M407DRAFT_29260</name>
</gene>
<accession>A0A0C3PZT1</accession>
<organism evidence="1 2">
    <name type="scientific">Tulasnella calospora MUT 4182</name>
    <dbReference type="NCBI Taxonomy" id="1051891"/>
    <lineage>
        <taxon>Eukaryota</taxon>
        <taxon>Fungi</taxon>
        <taxon>Dikarya</taxon>
        <taxon>Basidiomycota</taxon>
        <taxon>Agaricomycotina</taxon>
        <taxon>Agaricomycetes</taxon>
        <taxon>Cantharellales</taxon>
        <taxon>Tulasnellaceae</taxon>
        <taxon>Tulasnella</taxon>
    </lineage>
</organism>
<dbReference type="HOGENOM" id="CLU_1256858_0_0_1"/>
<keyword evidence="2" id="KW-1185">Reference proteome</keyword>
<evidence type="ECO:0000313" key="2">
    <source>
        <dbReference type="Proteomes" id="UP000054248"/>
    </source>
</evidence>
<evidence type="ECO:0000313" key="1">
    <source>
        <dbReference type="EMBL" id="KIO21105.1"/>
    </source>
</evidence>
<reference evidence="2" key="2">
    <citation type="submission" date="2015-01" db="EMBL/GenBank/DDBJ databases">
        <title>Evolutionary Origins and Diversification of the Mycorrhizal Mutualists.</title>
        <authorList>
            <consortium name="DOE Joint Genome Institute"/>
            <consortium name="Mycorrhizal Genomics Consortium"/>
            <person name="Kohler A."/>
            <person name="Kuo A."/>
            <person name="Nagy L.G."/>
            <person name="Floudas D."/>
            <person name="Copeland A."/>
            <person name="Barry K.W."/>
            <person name="Cichocki N."/>
            <person name="Veneault-Fourrey C."/>
            <person name="LaButti K."/>
            <person name="Lindquist E.A."/>
            <person name="Lipzen A."/>
            <person name="Lundell T."/>
            <person name="Morin E."/>
            <person name="Murat C."/>
            <person name="Riley R."/>
            <person name="Ohm R."/>
            <person name="Sun H."/>
            <person name="Tunlid A."/>
            <person name="Henrissat B."/>
            <person name="Grigoriev I.V."/>
            <person name="Hibbett D.S."/>
            <person name="Martin F."/>
        </authorList>
    </citation>
    <scope>NUCLEOTIDE SEQUENCE [LARGE SCALE GENOMIC DNA]</scope>
    <source>
        <strain evidence="2">MUT 4182</strain>
    </source>
</reference>
<dbReference type="EMBL" id="KN823149">
    <property type="protein sequence ID" value="KIO21105.1"/>
    <property type="molecule type" value="Genomic_DNA"/>
</dbReference>
<dbReference type="AlphaFoldDB" id="A0A0C3PZT1"/>
<dbReference type="OrthoDB" id="3291824at2759"/>